<evidence type="ECO:0000313" key="1">
    <source>
        <dbReference type="EMBL" id="KKN20567.1"/>
    </source>
</evidence>
<sequence>MADIFIKSSVEKNPNEVLCVVYVLYFDERRGQIPLLIYPNDKLRNNKKFMRPIQYHPVWFLETEELDHVDLEYNAYTFFGKKFLTKSDRKKRRAGLKKETPETIVIIVSLPVEIDIFGDDLIRKLTDEIRDNFEDQLYKVVESEIAGDIIIKTPKMQERIQNGKKIKVFIRELIDRTIKNYFATTITKKSDSSSLKTQKAISYFGLKGFEFSPLSSLKGEERFSNIELYDPKKKHIEEDLDARGLFSIKAISFIEDSQEIEVIIQNNKREELKNISISISHIKEFFEKEIRNELIDVWFPEEELLFISPILPHINEYLISINKQNDNEQNQKILTIRIDLKLIDKIVS</sequence>
<protein>
    <submittedName>
        <fullName evidence="1">Uncharacterized protein</fullName>
    </submittedName>
</protein>
<gene>
    <name evidence="1" type="ORF">LCGC14_0934210</name>
</gene>
<dbReference type="AlphaFoldDB" id="A0A0F9P845"/>
<accession>A0A0F9P845</accession>
<proteinExistence type="predicted"/>
<dbReference type="EMBL" id="LAZR01003229">
    <property type="protein sequence ID" value="KKN20567.1"/>
    <property type="molecule type" value="Genomic_DNA"/>
</dbReference>
<organism evidence="1">
    <name type="scientific">marine sediment metagenome</name>
    <dbReference type="NCBI Taxonomy" id="412755"/>
    <lineage>
        <taxon>unclassified sequences</taxon>
        <taxon>metagenomes</taxon>
        <taxon>ecological metagenomes</taxon>
    </lineage>
</organism>
<name>A0A0F9P845_9ZZZZ</name>
<reference evidence="1" key="1">
    <citation type="journal article" date="2015" name="Nature">
        <title>Complex archaea that bridge the gap between prokaryotes and eukaryotes.</title>
        <authorList>
            <person name="Spang A."/>
            <person name="Saw J.H."/>
            <person name="Jorgensen S.L."/>
            <person name="Zaremba-Niedzwiedzka K."/>
            <person name="Martijn J."/>
            <person name="Lind A.E."/>
            <person name="van Eijk R."/>
            <person name="Schleper C."/>
            <person name="Guy L."/>
            <person name="Ettema T.J."/>
        </authorList>
    </citation>
    <scope>NUCLEOTIDE SEQUENCE</scope>
</reference>
<comment type="caution">
    <text evidence="1">The sequence shown here is derived from an EMBL/GenBank/DDBJ whole genome shotgun (WGS) entry which is preliminary data.</text>
</comment>